<name>A0ABQ0H4U0_9HYPH</name>
<comment type="caution">
    <text evidence="1">The sequence shown here is derived from an EMBL/GenBank/DDBJ whole genome shotgun (WGS) entry which is preliminary data.</text>
</comment>
<gene>
    <name evidence="1" type="ORF">PPNSA23_38820</name>
</gene>
<dbReference type="EMBL" id="BAAFZP010000002">
    <property type="protein sequence ID" value="GAB1583939.1"/>
    <property type="molecule type" value="Genomic_DNA"/>
</dbReference>
<evidence type="ECO:0008006" key="3">
    <source>
        <dbReference type="Google" id="ProtNLM"/>
    </source>
</evidence>
<dbReference type="Proteomes" id="UP001628091">
    <property type="component" value="Unassembled WGS sequence"/>
</dbReference>
<keyword evidence="2" id="KW-1185">Reference proteome</keyword>
<sequence length="153" mass="15958">MSGIQMVAALPDAATVTGTGPHSPVSQNAQNLFEFMAENVRTLPRQASPADLGRTMLEDLKGFVERSGSFSSRAQRLVSGQDTPLPASFSADVKALGNGTAPASPQAESVGDKQIQRVVASLGMMFDHSIETQMVVRGATQVSGAANTLLKGQ</sequence>
<evidence type="ECO:0000313" key="1">
    <source>
        <dbReference type="EMBL" id="GAB1583939.1"/>
    </source>
</evidence>
<protein>
    <recommendedName>
        <fullName evidence="3">Nodulation protein NolB</fullName>
    </recommendedName>
</protein>
<organism evidence="1 2">
    <name type="scientific">Phyllobacterium phragmitis</name>
    <dbReference type="NCBI Taxonomy" id="2670329"/>
    <lineage>
        <taxon>Bacteria</taxon>
        <taxon>Pseudomonadati</taxon>
        <taxon>Pseudomonadota</taxon>
        <taxon>Alphaproteobacteria</taxon>
        <taxon>Hyphomicrobiales</taxon>
        <taxon>Phyllobacteriaceae</taxon>
        <taxon>Phyllobacterium</taxon>
    </lineage>
</organism>
<accession>A0ABQ0H4U0</accession>
<evidence type="ECO:0000313" key="2">
    <source>
        <dbReference type="Proteomes" id="UP001628091"/>
    </source>
</evidence>
<proteinExistence type="predicted"/>
<reference evidence="1 2" key="1">
    <citation type="submission" date="2024-10" db="EMBL/GenBank/DDBJ databases">
        <title>Isolation, draft genome sequencing and identification of Phyllobacterium sp. NSA23, isolated from leaf soil.</title>
        <authorList>
            <person name="Akita H."/>
        </authorList>
    </citation>
    <scope>NUCLEOTIDE SEQUENCE [LARGE SCALE GENOMIC DNA]</scope>
    <source>
        <strain evidence="1 2">NSA23</strain>
    </source>
</reference>